<sequence length="185" mass="20325">MLEDRMTELEERMARLEAAQRSERPRGRGPRAPLEVLEHLRDNIGEEHARAGRSGAVTYAGAARLNDRDYLWVREHAVPDLAEADWTVAARLLECLGSPSRLALLTALLDAPRTSRQLQEALGETSTGHLYHHLRDLQATGLLVQRRRGTYELAPHTVVPLLAIMAVALDLGEGAAGETDPETGA</sequence>
<feature type="domain" description="HTH arsR-type" evidence="5">
    <location>
        <begin position="81"/>
        <end position="176"/>
    </location>
</feature>
<evidence type="ECO:0000256" key="2">
    <source>
        <dbReference type="ARBA" id="ARBA00023125"/>
    </source>
</evidence>
<dbReference type="Pfam" id="PF12840">
    <property type="entry name" value="HTH_20"/>
    <property type="match status" value="1"/>
</dbReference>
<keyword evidence="2" id="KW-0238">DNA-binding</keyword>
<dbReference type="GO" id="GO:0003677">
    <property type="term" value="F:DNA binding"/>
    <property type="evidence" value="ECO:0007669"/>
    <property type="project" value="UniProtKB-KW"/>
</dbReference>
<evidence type="ECO:0000256" key="3">
    <source>
        <dbReference type="ARBA" id="ARBA00023163"/>
    </source>
</evidence>
<dbReference type="InterPro" id="IPR051081">
    <property type="entry name" value="HTH_MetalResp_TranReg"/>
</dbReference>
<keyword evidence="3" id="KW-0804">Transcription</keyword>
<organism evidence="6 7">
    <name type="scientific">Spongiactinospora gelatinilytica</name>
    <dbReference type="NCBI Taxonomy" id="2666298"/>
    <lineage>
        <taxon>Bacteria</taxon>
        <taxon>Bacillati</taxon>
        <taxon>Actinomycetota</taxon>
        <taxon>Actinomycetes</taxon>
        <taxon>Streptosporangiales</taxon>
        <taxon>Streptosporangiaceae</taxon>
        <taxon>Spongiactinospora</taxon>
    </lineage>
</organism>
<feature type="region of interest" description="Disordered" evidence="4">
    <location>
        <begin position="13"/>
        <end position="32"/>
    </location>
</feature>
<keyword evidence="1" id="KW-0805">Transcription regulation</keyword>
<dbReference type="InterPro" id="IPR001845">
    <property type="entry name" value="HTH_ArsR_DNA-bd_dom"/>
</dbReference>
<keyword evidence="7" id="KW-1185">Reference proteome</keyword>
<dbReference type="AlphaFoldDB" id="A0A2W2FR86"/>
<comment type="caution">
    <text evidence="6">The sequence shown here is derived from an EMBL/GenBank/DDBJ whole genome shotgun (WGS) entry which is preliminary data.</text>
</comment>
<evidence type="ECO:0000313" key="6">
    <source>
        <dbReference type="EMBL" id="PZG30995.1"/>
    </source>
</evidence>
<dbReference type="EMBL" id="POUA01000337">
    <property type="protein sequence ID" value="PZG30995.1"/>
    <property type="molecule type" value="Genomic_DNA"/>
</dbReference>
<proteinExistence type="predicted"/>
<name>A0A2W2FR86_9ACTN</name>
<accession>A0A2W2FR86</accession>
<dbReference type="RefSeq" id="WP_111170865.1">
    <property type="nucleotide sequence ID" value="NZ_POUA01000337.1"/>
</dbReference>
<evidence type="ECO:0000259" key="5">
    <source>
        <dbReference type="PROSITE" id="PS50987"/>
    </source>
</evidence>
<dbReference type="PANTHER" id="PTHR33154:SF18">
    <property type="entry name" value="ARSENICAL RESISTANCE OPERON REPRESSOR"/>
    <property type="match status" value="1"/>
</dbReference>
<dbReference type="Gene3D" id="1.10.10.10">
    <property type="entry name" value="Winged helix-like DNA-binding domain superfamily/Winged helix DNA-binding domain"/>
    <property type="match status" value="1"/>
</dbReference>
<evidence type="ECO:0000256" key="4">
    <source>
        <dbReference type="SAM" id="MobiDB-lite"/>
    </source>
</evidence>
<feature type="compositionally biased region" description="Basic and acidic residues" evidence="4">
    <location>
        <begin position="13"/>
        <end position="26"/>
    </location>
</feature>
<reference evidence="6 7" key="1">
    <citation type="submission" date="2018-01" db="EMBL/GenBank/DDBJ databases">
        <title>Draft genome sequence of Sphaerisporangium sp. 7K107.</title>
        <authorList>
            <person name="Sahin N."/>
            <person name="Saygin H."/>
            <person name="Ay H."/>
        </authorList>
    </citation>
    <scope>NUCLEOTIDE SEQUENCE [LARGE SCALE GENOMIC DNA]</scope>
    <source>
        <strain evidence="6 7">7K107</strain>
    </source>
</reference>
<gene>
    <name evidence="6" type="ORF">C1I98_30610</name>
</gene>
<protein>
    <submittedName>
        <fullName evidence="6">ArsR family transcriptional regulator</fullName>
    </submittedName>
</protein>
<dbReference type="SUPFAM" id="SSF46785">
    <property type="entry name" value="Winged helix' DNA-binding domain"/>
    <property type="match status" value="1"/>
</dbReference>
<dbReference type="InterPro" id="IPR036388">
    <property type="entry name" value="WH-like_DNA-bd_sf"/>
</dbReference>
<dbReference type="PROSITE" id="PS50987">
    <property type="entry name" value="HTH_ARSR_2"/>
    <property type="match status" value="1"/>
</dbReference>
<dbReference type="PANTHER" id="PTHR33154">
    <property type="entry name" value="TRANSCRIPTIONAL REGULATOR, ARSR FAMILY"/>
    <property type="match status" value="1"/>
</dbReference>
<dbReference type="GO" id="GO:0003700">
    <property type="term" value="F:DNA-binding transcription factor activity"/>
    <property type="evidence" value="ECO:0007669"/>
    <property type="project" value="InterPro"/>
</dbReference>
<dbReference type="InterPro" id="IPR036390">
    <property type="entry name" value="WH_DNA-bd_sf"/>
</dbReference>
<dbReference type="SMART" id="SM00418">
    <property type="entry name" value="HTH_ARSR"/>
    <property type="match status" value="1"/>
</dbReference>
<evidence type="ECO:0000256" key="1">
    <source>
        <dbReference type="ARBA" id="ARBA00023015"/>
    </source>
</evidence>
<dbReference type="Proteomes" id="UP000248544">
    <property type="component" value="Unassembled WGS sequence"/>
</dbReference>
<evidence type="ECO:0000313" key="7">
    <source>
        <dbReference type="Proteomes" id="UP000248544"/>
    </source>
</evidence>